<comment type="catalytic activity">
    <reaction evidence="9">
        <text>1-hexadecanoyl-2-(4Z,7Z,10Z,13Z,16Z,19Z-docosahexaenoyl)-sn-glycerol + CDP-choline = 1-hexadecanoyl-2-(4Z,7Z,10Z,13Z,16Z,19Z-docosahexaenoyl)-sn-glycero-3-phosphocholine + CMP + H(+)</text>
        <dbReference type="Rhea" id="RHEA:54332"/>
        <dbReference type="ChEBI" id="CHEBI:15378"/>
        <dbReference type="ChEBI" id="CHEBI:58779"/>
        <dbReference type="ChEBI" id="CHEBI:60377"/>
        <dbReference type="ChEBI" id="CHEBI:74963"/>
        <dbReference type="ChEBI" id="CHEBI:82949"/>
    </reaction>
    <physiologicalReaction direction="left-to-right" evidence="9">
        <dbReference type="Rhea" id="RHEA:54333"/>
    </physiologicalReaction>
</comment>
<evidence type="ECO:0000256" key="11">
    <source>
        <dbReference type="ARBA" id="ARBA00036890"/>
    </source>
</evidence>
<evidence type="ECO:0000313" key="20">
    <source>
        <dbReference type="Proteomes" id="UP000014760"/>
    </source>
</evidence>
<evidence type="ECO:0000256" key="12">
    <source>
        <dbReference type="ARBA" id="ARBA00037890"/>
    </source>
</evidence>
<dbReference type="PIRSF" id="PIRSF015665">
    <property type="entry name" value="CHOPT"/>
    <property type="match status" value="1"/>
</dbReference>
<dbReference type="HOGENOM" id="CLU_035066_1_0_1"/>
<keyword evidence="6 17" id="KW-0472">Membrane</keyword>
<comment type="pathway">
    <text evidence="12">Phospholipid metabolism; phosphatidylcholine biosynthesis; phosphatidylcholine from phosphocholine: step 2/2.</text>
</comment>
<comment type="similarity">
    <text evidence="2 15">Belongs to the CDP-alcohol phosphatidyltransferase class-I family.</text>
</comment>
<feature type="transmembrane region" description="Helical" evidence="17">
    <location>
        <begin position="333"/>
        <end position="352"/>
    </location>
</feature>
<dbReference type="EnsemblMetazoa" id="CapteT171689">
    <property type="protein sequence ID" value="CapteP171689"/>
    <property type="gene ID" value="CapteG171689"/>
</dbReference>
<evidence type="ECO:0000256" key="16">
    <source>
        <dbReference type="SAM" id="MobiDB-lite"/>
    </source>
</evidence>
<feature type="transmembrane region" description="Helical" evidence="17">
    <location>
        <begin position="279"/>
        <end position="303"/>
    </location>
</feature>
<keyword evidence="5 17" id="KW-1133">Transmembrane helix</keyword>
<dbReference type="GO" id="GO:0004307">
    <property type="term" value="F:ethanolaminephosphotransferase activity"/>
    <property type="evidence" value="ECO:0007669"/>
    <property type="project" value="TreeGrafter"/>
</dbReference>
<evidence type="ECO:0000256" key="14">
    <source>
        <dbReference type="ARBA" id="ARBA00048570"/>
    </source>
</evidence>
<feature type="transmembrane region" description="Helical" evidence="17">
    <location>
        <begin position="142"/>
        <end position="160"/>
    </location>
</feature>
<dbReference type="Pfam" id="PF01066">
    <property type="entry name" value="CDP-OH_P_transf"/>
    <property type="match status" value="1"/>
</dbReference>
<keyword evidence="7" id="KW-0444">Lipid biosynthesis</keyword>
<dbReference type="GO" id="GO:0005794">
    <property type="term" value="C:Golgi apparatus"/>
    <property type="evidence" value="ECO:0007669"/>
    <property type="project" value="TreeGrafter"/>
</dbReference>
<feature type="region of interest" description="Disordered" evidence="16">
    <location>
        <begin position="373"/>
        <end position="421"/>
    </location>
</feature>
<comment type="catalytic activity">
    <reaction evidence="11">
        <text>1-hexadecanoyl-2-(9Z-octadecenoyl)-sn-glycerol + CDP-choline = 1-hexadecanoyl-2-(9Z-octadecenoyl)-sn-glycero-3-phosphocholine + CMP + H(+)</text>
        <dbReference type="Rhea" id="RHEA:54244"/>
        <dbReference type="ChEBI" id="CHEBI:15378"/>
        <dbReference type="ChEBI" id="CHEBI:58779"/>
        <dbReference type="ChEBI" id="CHEBI:60377"/>
        <dbReference type="ChEBI" id="CHEBI:73001"/>
        <dbReference type="ChEBI" id="CHEBI:75466"/>
    </reaction>
    <physiologicalReaction direction="left-to-right" evidence="11">
        <dbReference type="Rhea" id="RHEA:54245"/>
    </physiologicalReaction>
</comment>
<accession>R7VCJ5</accession>
<reference evidence="19" key="3">
    <citation type="submission" date="2015-06" db="UniProtKB">
        <authorList>
            <consortium name="EnsemblMetazoa"/>
        </authorList>
    </citation>
    <scope>IDENTIFICATION</scope>
</reference>
<evidence type="ECO:0000313" key="19">
    <source>
        <dbReference type="EnsemblMetazoa" id="CapteP171689"/>
    </source>
</evidence>
<comment type="catalytic activity">
    <reaction evidence="14">
        <text>CDP-choline + a 1,2-diacyl-sn-glycerol = a 1,2-diacyl-sn-glycero-3-phosphocholine + CMP + H(+)</text>
        <dbReference type="Rhea" id="RHEA:32939"/>
        <dbReference type="ChEBI" id="CHEBI:15378"/>
        <dbReference type="ChEBI" id="CHEBI:17815"/>
        <dbReference type="ChEBI" id="CHEBI:57643"/>
        <dbReference type="ChEBI" id="CHEBI:58779"/>
        <dbReference type="ChEBI" id="CHEBI:60377"/>
        <dbReference type="EC" id="2.7.8.2"/>
    </reaction>
    <physiologicalReaction direction="left-to-right" evidence="14">
        <dbReference type="Rhea" id="RHEA:32940"/>
    </physiologicalReaction>
</comment>
<protein>
    <recommendedName>
        <fullName evidence="13">diacylglycerol cholinephosphotransferase</fullName>
        <ecNumber evidence="13">2.7.8.2</ecNumber>
    </recommendedName>
</protein>
<evidence type="ECO:0000256" key="1">
    <source>
        <dbReference type="ARBA" id="ARBA00004141"/>
    </source>
</evidence>
<keyword evidence="20" id="KW-1185">Reference proteome</keyword>
<dbReference type="InterPro" id="IPR000462">
    <property type="entry name" value="CDP-OH_P_trans"/>
</dbReference>
<comment type="catalytic activity">
    <reaction evidence="10">
        <text>1,2-dioctanoyl-sn-glycerol + CDP-choline = 1,2-dioctanoyl-sn-glycero-3-phosphocholine + CMP + H(+)</text>
        <dbReference type="Rhea" id="RHEA:54232"/>
        <dbReference type="ChEBI" id="CHEBI:15378"/>
        <dbReference type="ChEBI" id="CHEBI:58779"/>
        <dbReference type="ChEBI" id="CHEBI:60377"/>
        <dbReference type="ChEBI" id="CHEBI:76979"/>
        <dbReference type="ChEBI" id="CHEBI:78228"/>
    </reaction>
    <physiologicalReaction direction="left-to-right" evidence="10">
        <dbReference type="Rhea" id="RHEA:54233"/>
    </physiologicalReaction>
</comment>
<dbReference type="GO" id="GO:0004142">
    <property type="term" value="F:diacylglycerol cholinephosphotransferase activity"/>
    <property type="evidence" value="ECO:0007669"/>
    <property type="project" value="UniProtKB-EC"/>
</dbReference>
<dbReference type="PANTHER" id="PTHR10414">
    <property type="entry name" value="ETHANOLAMINEPHOSPHOTRANSFERASE"/>
    <property type="match status" value="1"/>
</dbReference>
<evidence type="ECO:0000256" key="5">
    <source>
        <dbReference type="ARBA" id="ARBA00022989"/>
    </source>
</evidence>
<dbReference type="FunCoup" id="R7VCJ5">
    <property type="interactions" value="1580"/>
</dbReference>
<gene>
    <name evidence="18" type="ORF">CAPTEDRAFT_171689</name>
</gene>
<dbReference type="InterPro" id="IPR014472">
    <property type="entry name" value="CHOPT"/>
</dbReference>
<evidence type="ECO:0000256" key="2">
    <source>
        <dbReference type="ARBA" id="ARBA00010441"/>
    </source>
</evidence>
<dbReference type="OMA" id="GMWMYST"/>
<sequence>MTEYLSPHQLKRLTEHKYSVEGNTMLDPLMQKFWRWLVEQIPLWWAPNAITLVGLIINIVTTFILMLYSPDARQEPPFWVFFLVAIGLFIYQSLDAIDGKQARRTGSASPLGELFDHGCDSVSTVFVVVGTSIALRTGNEPNWLFFECFATMFLFFLAHWQTYCSGTLKFGILDVTEAQFTVITIYLISGFCGVSFWSTEVPFIGCQLKMLPLWFSVFAAVLACQMNFSTIFVEGGVGKHGSTVAGTSVLSPIFPIGILLMSAFAVMRVSPSNIYASHPILYVMAFGMASAKITNKLVVAHMTKSEMDLLDSSLLGPAMLITNLYFNSPFNEYVVLWICFFYTTADLLWYSVSVTITICDYLSIFCFKITPPQKPPSSARPPSPEDKPSNDSQHSLGSSTNGVDYVRPVTRASSRLGGQRK</sequence>
<keyword evidence="7" id="KW-0443">Lipid metabolism</keyword>
<dbReference type="InterPro" id="IPR043130">
    <property type="entry name" value="CDP-OH_PTrfase_TM_dom"/>
</dbReference>
<feature type="transmembrane region" description="Helical" evidence="17">
    <location>
        <begin position="44"/>
        <end position="66"/>
    </location>
</feature>
<feature type="compositionally biased region" description="Polar residues" evidence="16">
    <location>
        <begin position="390"/>
        <end position="402"/>
    </location>
</feature>
<dbReference type="InterPro" id="IPR027469">
    <property type="entry name" value="Cation_efflux_TMD_sf"/>
</dbReference>
<dbReference type="FunFam" id="1.20.120.1760:FF:000002">
    <property type="entry name" value="Choline/ethanolamine phosphotransferase 1"/>
    <property type="match status" value="1"/>
</dbReference>
<feature type="transmembrane region" description="Helical" evidence="17">
    <location>
        <begin position="211"/>
        <end position="233"/>
    </location>
</feature>
<evidence type="ECO:0000256" key="8">
    <source>
        <dbReference type="ARBA" id="ARBA00023264"/>
    </source>
</evidence>
<dbReference type="PROSITE" id="PS00379">
    <property type="entry name" value="CDP_ALCOHOL_P_TRANSF"/>
    <property type="match status" value="1"/>
</dbReference>
<organism evidence="18">
    <name type="scientific">Capitella teleta</name>
    <name type="common">Polychaete worm</name>
    <dbReference type="NCBI Taxonomy" id="283909"/>
    <lineage>
        <taxon>Eukaryota</taxon>
        <taxon>Metazoa</taxon>
        <taxon>Spiralia</taxon>
        <taxon>Lophotrochozoa</taxon>
        <taxon>Annelida</taxon>
        <taxon>Polychaeta</taxon>
        <taxon>Sedentaria</taxon>
        <taxon>Scolecida</taxon>
        <taxon>Capitellidae</taxon>
        <taxon>Capitella</taxon>
    </lineage>
</organism>
<evidence type="ECO:0000256" key="13">
    <source>
        <dbReference type="ARBA" id="ARBA00038987"/>
    </source>
</evidence>
<name>R7VCJ5_CAPTE</name>
<evidence type="ECO:0000313" key="18">
    <source>
        <dbReference type="EMBL" id="ELU16267.1"/>
    </source>
</evidence>
<dbReference type="EC" id="2.7.8.2" evidence="13"/>
<evidence type="ECO:0000256" key="17">
    <source>
        <dbReference type="SAM" id="Phobius"/>
    </source>
</evidence>
<dbReference type="GO" id="GO:0005789">
    <property type="term" value="C:endoplasmic reticulum membrane"/>
    <property type="evidence" value="ECO:0007669"/>
    <property type="project" value="TreeGrafter"/>
</dbReference>
<reference evidence="18 20" key="2">
    <citation type="journal article" date="2013" name="Nature">
        <title>Insights into bilaterian evolution from three spiralian genomes.</title>
        <authorList>
            <person name="Simakov O."/>
            <person name="Marletaz F."/>
            <person name="Cho S.J."/>
            <person name="Edsinger-Gonzales E."/>
            <person name="Havlak P."/>
            <person name="Hellsten U."/>
            <person name="Kuo D.H."/>
            <person name="Larsson T."/>
            <person name="Lv J."/>
            <person name="Arendt D."/>
            <person name="Savage R."/>
            <person name="Osoegawa K."/>
            <person name="de Jong P."/>
            <person name="Grimwood J."/>
            <person name="Chapman J.A."/>
            <person name="Shapiro H."/>
            <person name="Aerts A."/>
            <person name="Otillar R.P."/>
            <person name="Terry A.Y."/>
            <person name="Boore J.L."/>
            <person name="Grigoriev I.V."/>
            <person name="Lindberg D.R."/>
            <person name="Seaver E.C."/>
            <person name="Weisblat D.A."/>
            <person name="Putnam N.H."/>
            <person name="Rokhsar D.S."/>
        </authorList>
    </citation>
    <scope>NUCLEOTIDE SEQUENCE</scope>
    <source>
        <strain evidence="18 20">I ESC-2004</strain>
    </source>
</reference>
<evidence type="ECO:0000256" key="15">
    <source>
        <dbReference type="RuleBase" id="RU003750"/>
    </source>
</evidence>
<proteinExistence type="inferred from homology"/>
<evidence type="ECO:0000256" key="7">
    <source>
        <dbReference type="ARBA" id="ARBA00023209"/>
    </source>
</evidence>
<evidence type="ECO:0000256" key="10">
    <source>
        <dbReference type="ARBA" id="ARBA00036651"/>
    </source>
</evidence>
<dbReference type="EMBL" id="KB293237">
    <property type="protein sequence ID" value="ELU16267.1"/>
    <property type="molecule type" value="Genomic_DNA"/>
</dbReference>
<evidence type="ECO:0000256" key="6">
    <source>
        <dbReference type="ARBA" id="ARBA00023136"/>
    </source>
</evidence>
<feature type="transmembrane region" description="Helical" evidence="17">
    <location>
        <begin position="78"/>
        <end position="94"/>
    </location>
</feature>
<dbReference type="STRING" id="283909.R7VCJ5"/>
<dbReference type="GO" id="GO:0006646">
    <property type="term" value="P:phosphatidylethanolamine biosynthetic process"/>
    <property type="evidence" value="ECO:0007669"/>
    <property type="project" value="TreeGrafter"/>
</dbReference>
<feature type="transmembrane region" description="Helical" evidence="17">
    <location>
        <begin position="245"/>
        <end position="267"/>
    </location>
</feature>
<feature type="compositionally biased region" description="Pro residues" evidence="16">
    <location>
        <begin position="373"/>
        <end position="382"/>
    </location>
</feature>
<keyword evidence="7" id="KW-0594">Phospholipid biosynthesis</keyword>
<feature type="transmembrane region" description="Helical" evidence="17">
    <location>
        <begin position="180"/>
        <end position="199"/>
    </location>
</feature>
<dbReference type="Proteomes" id="UP000014760">
    <property type="component" value="Unassembled WGS sequence"/>
</dbReference>
<reference evidence="20" key="1">
    <citation type="submission" date="2012-12" db="EMBL/GenBank/DDBJ databases">
        <authorList>
            <person name="Hellsten U."/>
            <person name="Grimwood J."/>
            <person name="Chapman J.A."/>
            <person name="Shapiro H."/>
            <person name="Aerts A."/>
            <person name="Otillar R.P."/>
            <person name="Terry A.Y."/>
            <person name="Boore J.L."/>
            <person name="Simakov O."/>
            <person name="Marletaz F."/>
            <person name="Cho S.-J."/>
            <person name="Edsinger-Gonzales E."/>
            <person name="Havlak P."/>
            <person name="Kuo D.-H."/>
            <person name="Larsson T."/>
            <person name="Lv J."/>
            <person name="Arendt D."/>
            <person name="Savage R."/>
            <person name="Osoegawa K."/>
            <person name="de Jong P."/>
            <person name="Lindberg D.R."/>
            <person name="Seaver E.C."/>
            <person name="Weisblat D.A."/>
            <person name="Putnam N.H."/>
            <person name="Grigoriev I.V."/>
            <person name="Rokhsar D.S."/>
        </authorList>
    </citation>
    <scope>NUCLEOTIDE SEQUENCE</scope>
    <source>
        <strain evidence="20">I ESC-2004</strain>
    </source>
</reference>
<evidence type="ECO:0000256" key="4">
    <source>
        <dbReference type="ARBA" id="ARBA00022692"/>
    </source>
</evidence>
<dbReference type="InterPro" id="IPR048254">
    <property type="entry name" value="CDP_ALCOHOL_P_TRANSF_CS"/>
</dbReference>
<evidence type="ECO:0000256" key="3">
    <source>
        <dbReference type="ARBA" id="ARBA00022679"/>
    </source>
</evidence>
<keyword evidence="4 17" id="KW-0812">Transmembrane</keyword>
<dbReference type="AlphaFoldDB" id="R7VCJ5"/>
<dbReference type="SUPFAM" id="SSF161111">
    <property type="entry name" value="Cation efflux protein transmembrane domain-like"/>
    <property type="match status" value="1"/>
</dbReference>
<comment type="subcellular location">
    <subcellularLocation>
        <location evidence="1">Membrane</location>
        <topology evidence="1">Multi-pass membrane protein</topology>
    </subcellularLocation>
</comment>
<dbReference type="OrthoDB" id="196717at2759"/>
<keyword evidence="8" id="KW-1208">Phospholipid metabolism</keyword>
<dbReference type="EMBL" id="AMQN01004340">
    <property type="status" value="NOT_ANNOTATED_CDS"/>
    <property type="molecule type" value="Genomic_DNA"/>
</dbReference>
<dbReference type="PANTHER" id="PTHR10414:SF37">
    <property type="entry name" value="BB IN A BOXCAR, ISOFORM C"/>
    <property type="match status" value="1"/>
</dbReference>
<evidence type="ECO:0000256" key="9">
    <source>
        <dbReference type="ARBA" id="ARBA00036100"/>
    </source>
</evidence>
<dbReference type="Gene3D" id="1.20.120.1760">
    <property type="match status" value="1"/>
</dbReference>
<keyword evidence="3 15" id="KW-0808">Transferase</keyword>